<dbReference type="PROSITE" id="PS00217">
    <property type="entry name" value="SUGAR_TRANSPORT_2"/>
    <property type="match status" value="1"/>
</dbReference>
<dbReference type="FunFam" id="1.20.1250.20:FF:000119">
    <property type="entry name" value="MFS monosaccharide transporter, putative"/>
    <property type="match status" value="1"/>
</dbReference>
<feature type="compositionally biased region" description="Low complexity" evidence="7">
    <location>
        <begin position="92"/>
        <end position="108"/>
    </location>
</feature>
<dbReference type="Pfam" id="PF00083">
    <property type="entry name" value="Sugar_tr"/>
    <property type="match status" value="1"/>
</dbReference>
<keyword evidence="6 8" id="KW-0472">Membrane</keyword>
<dbReference type="PANTHER" id="PTHR48022:SF73">
    <property type="entry name" value="METABOLITE TRANSPORT PROTEIN YDL199C-RELATED"/>
    <property type="match status" value="1"/>
</dbReference>
<dbReference type="PRINTS" id="PR00171">
    <property type="entry name" value="SUGRTRNSPORT"/>
</dbReference>
<dbReference type="Gene3D" id="1.20.1250.20">
    <property type="entry name" value="MFS general substrate transporter like domains"/>
    <property type="match status" value="1"/>
</dbReference>
<dbReference type="EMBL" id="ML975375">
    <property type="protein sequence ID" value="KAF1831051.1"/>
    <property type="molecule type" value="Genomic_DNA"/>
</dbReference>
<dbReference type="NCBIfam" id="TIGR00879">
    <property type="entry name" value="SP"/>
    <property type="match status" value="1"/>
</dbReference>
<dbReference type="OrthoDB" id="648285at2759"/>
<evidence type="ECO:0000256" key="6">
    <source>
        <dbReference type="ARBA" id="ARBA00023136"/>
    </source>
</evidence>
<dbReference type="PROSITE" id="PS50850">
    <property type="entry name" value="MFS"/>
    <property type="match status" value="1"/>
</dbReference>
<dbReference type="SUPFAM" id="SSF103473">
    <property type="entry name" value="MFS general substrate transporter"/>
    <property type="match status" value="1"/>
</dbReference>
<evidence type="ECO:0000256" key="3">
    <source>
        <dbReference type="ARBA" id="ARBA00022448"/>
    </source>
</evidence>
<dbReference type="GO" id="GO:0005351">
    <property type="term" value="F:carbohydrate:proton symporter activity"/>
    <property type="evidence" value="ECO:0007669"/>
    <property type="project" value="TreeGrafter"/>
</dbReference>
<evidence type="ECO:0000256" key="8">
    <source>
        <dbReference type="SAM" id="Phobius"/>
    </source>
</evidence>
<dbReference type="InterPro" id="IPR003663">
    <property type="entry name" value="Sugar/inositol_transpt"/>
</dbReference>
<evidence type="ECO:0000256" key="5">
    <source>
        <dbReference type="ARBA" id="ARBA00022989"/>
    </source>
</evidence>
<comment type="subcellular location">
    <subcellularLocation>
        <location evidence="1">Membrane</location>
        <topology evidence="1">Multi-pass membrane protein</topology>
    </subcellularLocation>
</comment>
<sequence length="754" mass="83765">MAQKMPLFLFPPACPRQYLRDGTELSAKHIPAPQPDRDYIRSHAPNCMPSDHEALSNRRPANIPLHNLSSSARPRDHDSAYLLDDQDKDSARSSFDTPSSDSDLSLWSDTGDLVDQLADREDPLRIRLRESLEGAHPAKPRRHQKRARFESQDFHEKGTGSIRKEDIEIPDPGPRTISKAEQILAAIMAPNDGPSRIHGLHGKKLIYFTSVFVSLGVFLFGYDQGVMSGIITGIYFKDYFNQPTAAELGTMVAILEVGAFISSLMVGRIGDVLGRRKTILYGSLIFVVGGALQTCANGIPMMLLGRIIAGLGVGSLSTIVPVYQSEISPPHNRGKMGCIEFTGNITGYAVSVWVDYFCTYIKNDWSWRVPLFMQCVMGLLLAAGSLLICESPRWLLDNDHDEEGIVVIANLYGKGDIHNQKARDEYREIKMNVLLQRQEGERSYGDMFKRYSKRVFIAMSAQALAQLNGINVISYYAPLVFEEAGWYGRQAILMTGINAITYLLSTIPPWYIVDTLGRRKILLSGALMMVVSLSAISYLIYLQASWTPNMVVIFVMIYNAAFGYSWGPIPWLYPPEILPLSIRAKGASLSTATNWAFNWLVGEMTPILQEHIQWRLYLIHAFFCAASFVIVYFIYPETANVRLEDMNSLFGDATSVMPTPETLAQAESLFSGEGRGSPVPSLDIRGARRVQEEAIPGLNIDPPDIESGKDMTKADTENGEGIGGWISNMVKKTRGNGEGDSSSAKYKQVGQDER</sequence>
<evidence type="ECO:0000313" key="11">
    <source>
        <dbReference type="Proteomes" id="UP000800040"/>
    </source>
</evidence>
<dbReference type="InterPro" id="IPR005828">
    <property type="entry name" value="MFS_sugar_transport-like"/>
</dbReference>
<keyword evidence="5 8" id="KW-1133">Transmembrane helix</keyword>
<dbReference type="Proteomes" id="UP000800040">
    <property type="component" value="Unassembled WGS sequence"/>
</dbReference>
<feature type="transmembrane region" description="Helical" evidence="8">
    <location>
        <begin position="279"/>
        <end position="299"/>
    </location>
</feature>
<proteinExistence type="inferred from homology"/>
<reference evidence="10" key="1">
    <citation type="submission" date="2020-01" db="EMBL/GenBank/DDBJ databases">
        <authorList>
            <consortium name="DOE Joint Genome Institute"/>
            <person name="Haridas S."/>
            <person name="Albert R."/>
            <person name="Binder M."/>
            <person name="Bloem J."/>
            <person name="Labutti K."/>
            <person name="Salamov A."/>
            <person name="Andreopoulos B."/>
            <person name="Baker S.E."/>
            <person name="Barry K."/>
            <person name="Bills G."/>
            <person name="Bluhm B.H."/>
            <person name="Cannon C."/>
            <person name="Castanera R."/>
            <person name="Culley D.E."/>
            <person name="Daum C."/>
            <person name="Ezra D."/>
            <person name="Gonzalez J.B."/>
            <person name="Henrissat B."/>
            <person name="Kuo A."/>
            <person name="Liang C."/>
            <person name="Lipzen A."/>
            <person name="Lutzoni F."/>
            <person name="Magnuson J."/>
            <person name="Mondo S."/>
            <person name="Nolan M."/>
            <person name="Ohm R."/>
            <person name="Pangilinan J."/>
            <person name="Park H.-J."/>
            <person name="Ramirez L."/>
            <person name="Alfaro M."/>
            <person name="Sun H."/>
            <person name="Tritt A."/>
            <person name="Yoshinaga Y."/>
            <person name="Zwiers L.-H."/>
            <person name="Turgeon B.G."/>
            <person name="Goodwin S.B."/>
            <person name="Spatafora J.W."/>
            <person name="Crous P.W."/>
            <person name="Grigoriev I.V."/>
        </authorList>
    </citation>
    <scope>NUCLEOTIDE SEQUENCE</scope>
    <source>
        <strain evidence="10">P77</strain>
    </source>
</reference>
<feature type="region of interest" description="Disordered" evidence="7">
    <location>
        <begin position="697"/>
        <end position="754"/>
    </location>
</feature>
<feature type="compositionally biased region" description="Basic and acidic residues" evidence="7">
    <location>
        <begin position="706"/>
        <end position="716"/>
    </location>
</feature>
<feature type="transmembrane region" description="Helical" evidence="8">
    <location>
        <begin position="455"/>
        <end position="479"/>
    </location>
</feature>
<feature type="transmembrane region" description="Helical" evidence="8">
    <location>
        <begin position="369"/>
        <end position="389"/>
    </location>
</feature>
<dbReference type="AlphaFoldDB" id="A0A6A5K2N3"/>
<keyword evidence="10" id="KW-0762">Sugar transport</keyword>
<feature type="domain" description="Major facilitator superfamily (MFS) profile" evidence="9">
    <location>
        <begin position="209"/>
        <end position="639"/>
    </location>
</feature>
<evidence type="ECO:0000256" key="2">
    <source>
        <dbReference type="ARBA" id="ARBA00010992"/>
    </source>
</evidence>
<feature type="transmembrane region" description="Helical" evidence="8">
    <location>
        <begin position="491"/>
        <end position="513"/>
    </location>
</feature>
<feature type="transmembrane region" description="Helical" evidence="8">
    <location>
        <begin position="525"/>
        <end position="544"/>
    </location>
</feature>
<dbReference type="InterPro" id="IPR020846">
    <property type="entry name" value="MFS_dom"/>
</dbReference>
<dbReference type="PANTHER" id="PTHR48022">
    <property type="entry name" value="PLASTIDIC GLUCOSE TRANSPORTER 4"/>
    <property type="match status" value="1"/>
</dbReference>
<comment type="similarity">
    <text evidence="2">Belongs to the major facilitator superfamily. Sugar transporter (TC 2.A.1.1) family.</text>
</comment>
<feature type="region of interest" description="Disordered" evidence="7">
    <location>
        <begin position="128"/>
        <end position="174"/>
    </location>
</feature>
<protein>
    <submittedName>
        <fullName evidence="10">High affinity glucose transporter</fullName>
    </submittedName>
</protein>
<keyword evidence="4 8" id="KW-0812">Transmembrane</keyword>
<accession>A0A6A5K2N3</accession>
<feature type="transmembrane region" description="Helical" evidence="8">
    <location>
        <begin position="205"/>
        <end position="236"/>
    </location>
</feature>
<dbReference type="InterPro" id="IPR050360">
    <property type="entry name" value="MFS_Sugar_Transporters"/>
</dbReference>
<dbReference type="InterPro" id="IPR036259">
    <property type="entry name" value="MFS_trans_sf"/>
</dbReference>
<name>A0A6A5K2N3_9PLEO</name>
<gene>
    <name evidence="10" type="ORF">BDW02DRAFT_633142</name>
</gene>
<feature type="compositionally biased region" description="Basic and acidic residues" evidence="7">
    <location>
        <begin position="147"/>
        <end position="167"/>
    </location>
</feature>
<evidence type="ECO:0000256" key="1">
    <source>
        <dbReference type="ARBA" id="ARBA00004141"/>
    </source>
</evidence>
<feature type="transmembrane region" description="Helical" evidence="8">
    <location>
        <begin position="550"/>
        <end position="573"/>
    </location>
</feature>
<feature type="transmembrane region" description="Helical" evidence="8">
    <location>
        <begin position="248"/>
        <end position="267"/>
    </location>
</feature>
<evidence type="ECO:0000256" key="4">
    <source>
        <dbReference type="ARBA" id="ARBA00022692"/>
    </source>
</evidence>
<evidence type="ECO:0000313" key="10">
    <source>
        <dbReference type="EMBL" id="KAF1831051.1"/>
    </source>
</evidence>
<keyword evidence="11" id="KW-1185">Reference proteome</keyword>
<keyword evidence="3" id="KW-0813">Transport</keyword>
<feature type="region of interest" description="Disordered" evidence="7">
    <location>
        <begin position="28"/>
        <end position="108"/>
    </location>
</feature>
<dbReference type="GO" id="GO:0016020">
    <property type="term" value="C:membrane"/>
    <property type="evidence" value="ECO:0007669"/>
    <property type="project" value="UniProtKB-SubCell"/>
</dbReference>
<feature type="transmembrane region" description="Helical" evidence="8">
    <location>
        <begin position="614"/>
        <end position="635"/>
    </location>
</feature>
<evidence type="ECO:0000259" key="9">
    <source>
        <dbReference type="PROSITE" id="PS50850"/>
    </source>
</evidence>
<dbReference type="InterPro" id="IPR005829">
    <property type="entry name" value="Sugar_transporter_CS"/>
</dbReference>
<evidence type="ECO:0000256" key="7">
    <source>
        <dbReference type="SAM" id="MobiDB-lite"/>
    </source>
</evidence>
<organism evidence="10 11">
    <name type="scientific">Decorospora gaudefroyi</name>
    <dbReference type="NCBI Taxonomy" id="184978"/>
    <lineage>
        <taxon>Eukaryota</taxon>
        <taxon>Fungi</taxon>
        <taxon>Dikarya</taxon>
        <taxon>Ascomycota</taxon>
        <taxon>Pezizomycotina</taxon>
        <taxon>Dothideomycetes</taxon>
        <taxon>Pleosporomycetidae</taxon>
        <taxon>Pleosporales</taxon>
        <taxon>Pleosporineae</taxon>
        <taxon>Pleosporaceae</taxon>
        <taxon>Decorospora</taxon>
    </lineage>
</organism>